<feature type="compositionally biased region" description="Polar residues" evidence="1">
    <location>
        <begin position="83"/>
        <end position="95"/>
    </location>
</feature>
<accession>A0AAJ0IB13</accession>
<dbReference type="GeneID" id="87877741"/>
<feature type="region of interest" description="Disordered" evidence="1">
    <location>
        <begin position="392"/>
        <end position="423"/>
    </location>
</feature>
<organism evidence="2 3">
    <name type="scientific">Neurospora hispaniola</name>
    <dbReference type="NCBI Taxonomy" id="588809"/>
    <lineage>
        <taxon>Eukaryota</taxon>
        <taxon>Fungi</taxon>
        <taxon>Dikarya</taxon>
        <taxon>Ascomycota</taxon>
        <taxon>Pezizomycotina</taxon>
        <taxon>Sordariomycetes</taxon>
        <taxon>Sordariomycetidae</taxon>
        <taxon>Sordariales</taxon>
        <taxon>Sordariaceae</taxon>
        <taxon>Neurospora</taxon>
    </lineage>
</organism>
<feature type="region of interest" description="Disordered" evidence="1">
    <location>
        <begin position="113"/>
        <end position="164"/>
    </location>
</feature>
<dbReference type="EMBL" id="JAULSX010000003">
    <property type="protein sequence ID" value="KAK3495288.1"/>
    <property type="molecule type" value="Genomic_DNA"/>
</dbReference>
<sequence>MEFTRSDSDGASQSRKRKRVDEVVTDGGRRRNVSPLRPLPTHSPLQLSSFNKGPPLNNNTFLDQPLRSPQMASTGYQDILRPTGTSSNHLQTGMYSPSPHDYIHRLQRPVALSKGSINGDNSPGNFAQSGAHPSKNGGLSHSDVSQEPGTDTFNNGSLVGDNAYLDRPLHEPQQTHALQSSLPQFGNNSPWDIPFYQDHEYKQQQDHQLKAYSPLHDTNQPNQQHPVLDPAPQRNMLQVRDRVSQDLKFDNLPLLGDNSQSFASGSPGDMWNMSMTPEDLPPRQNLPSPSQPLSSNYQFGHGNWAEFMGVEMEDATIRNNLEFADSPVIPDRLRFQGVKSLEEQAHVQGQLVQMAQQAVNSFQNNIPISNHLEHLMSSNGDPWQVLSPSSIHQEIQPQQTQSYQMQPQQMQPQQSQSHQIQPQQIESYQIQPWQIQAEEIQPEQIQPAQIEPEQVAAAATPQPAPNPTANQNQPIKMCKEPGCNQPRLFQTSRARKCQEHLENPLPESRLHALDQGATAGQDMCSGCNGLRPRRAPNKTCWECFCKGRRQRWGVCDGCPAFWCPKRVVEEA</sequence>
<feature type="compositionally biased region" description="Low complexity" evidence="1">
    <location>
        <begin position="395"/>
        <end position="423"/>
    </location>
</feature>
<dbReference type="RefSeq" id="XP_062694717.1">
    <property type="nucleotide sequence ID" value="XM_062840119.1"/>
</dbReference>
<evidence type="ECO:0000256" key="1">
    <source>
        <dbReference type="SAM" id="MobiDB-lite"/>
    </source>
</evidence>
<keyword evidence="3" id="KW-1185">Reference proteome</keyword>
<feature type="compositionally biased region" description="Low complexity" evidence="1">
    <location>
        <begin position="282"/>
        <end position="293"/>
    </location>
</feature>
<feature type="compositionally biased region" description="Polar residues" evidence="1">
    <location>
        <begin position="43"/>
        <end position="62"/>
    </location>
</feature>
<dbReference type="AlphaFoldDB" id="A0AAJ0IB13"/>
<proteinExistence type="predicted"/>
<feature type="compositionally biased region" description="Polar residues" evidence="1">
    <location>
        <begin position="115"/>
        <end position="128"/>
    </location>
</feature>
<evidence type="ECO:0000313" key="2">
    <source>
        <dbReference type="EMBL" id="KAK3495288.1"/>
    </source>
</evidence>
<feature type="region of interest" description="Disordered" evidence="1">
    <location>
        <begin position="1"/>
        <end position="101"/>
    </location>
</feature>
<gene>
    <name evidence="2" type="ORF">B0T23DRAFT_428190</name>
</gene>
<protein>
    <submittedName>
        <fullName evidence="2">Uncharacterized protein</fullName>
    </submittedName>
</protein>
<reference evidence="2 3" key="1">
    <citation type="journal article" date="2023" name="Mol. Phylogenet. Evol.">
        <title>Genome-scale phylogeny and comparative genomics of the fungal order Sordariales.</title>
        <authorList>
            <person name="Hensen N."/>
            <person name="Bonometti L."/>
            <person name="Westerberg I."/>
            <person name="Brannstrom I.O."/>
            <person name="Guillou S."/>
            <person name="Cros-Aarteil S."/>
            <person name="Calhoun S."/>
            <person name="Haridas S."/>
            <person name="Kuo A."/>
            <person name="Mondo S."/>
            <person name="Pangilinan J."/>
            <person name="Riley R."/>
            <person name="LaButti K."/>
            <person name="Andreopoulos B."/>
            <person name="Lipzen A."/>
            <person name="Chen C."/>
            <person name="Yan M."/>
            <person name="Daum C."/>
            <person name="Ng V."/>
            <person name="Clum A."/>
            <person name="Steindorff A."/>
            <person name="Ohm R.A."/>
            <person name="Martin F."/>
            <person name="Silar P."/>
            <person name="Natvig D.O."/>
            <person name="Lalanne C."/>
            <person name="Gautier V."/>
            <person name="Ament-Velasquez S.L."/>
            <person name="Kruys A."/>
            <person name="Hutchinson M.I."/>
            <person name="Powell A.J."/>
            <person name="Barry K."/>
            <person name="Miller A.N."/>
            <person name="Grigoriev I.V."/>
            <person name="Debuchy R."/>
            <person name="Gladieux P."/>
            <person name="Hiltunen Thoren M."/>
            <person name="Johannesson H."/>
        </authorList>
    </citation>
    <scope>NUCLEOTIDE SEQUENCE [LARGE SCALE GENOMIC DNA]</scope>
    <source>
        <strain evidence="2 3">FGSC 10403</strain>
    </source>
</reference>
<feature type="region of interest" description="Disordered" evidence="1">
    <location>
        <begin position="256"/>
        <end position="293"/>
    </location>
</feature>
<name>A0AAJ0IB13_9PEZI</name>
<feature type="compositionally biased region" description="Polar residues" evidence="1">
    <location>
        <begin position="137"/>
        <end position="157"/>
    </location>
</feature>
<evidence type="ECO:0000313" key="3">
    <source>
        <dbReference type="Proteomes" id="UP001285908"/>
    </source>
</evidence>
<dbReference type="Proteomes" id="UP001285908">
    <property type="component" value="Unassembled WGS sequence"/>
</dbReference>
<comment type="caution">
    <text evidence="2">The sequence shown here is derived from an EMBL/GenBank/DDBJ whole genome shotgun (WGS) entry which is preliminary data.</text>
</comment>